<protein>
    <submittedName>
        <fullName evidence="1">Uncharacterized protein</fullName>
    </submittedName>
</protein>
<sequence>MLKFEVLIFETFTIDGATTSTITACKITTLNHEIFDNTMEFAASIAFSSRSLGQLFKVCNCFWNGFSKQSNLNTTNGVVTNADVKVDLISYFRSFAIIGIYTGDGQCH</sequence>
<dbReference type="EMBL" id="GFDG01004416">
    <property type="protein sequence ID" value="JAV14383.1"/>
    <property type="molecule type" value="Transcribed_RNA"/>
</dbReference>
<reference evidence="1" key="1">
    <citation type="submission" date="2017-01" db="EMBL/GenBank/DDBJ databases">
        <title>An insight into the sialome and mialome of the horn fly, Haematobia irritans.</title>
        <authorList>
            <person name="Breijo M."/>
            <person name="Boiani M."/>
            <person name="Ures X."/>
            <person name="Rocha S."/>
            <person name="Sequeira M."/>
            <person name="Ribeiro J.M."/>
        </authorList>
    </citation>
    <scope>NUCLEOTIDE SEQUENCE</scope>
</reference>
<name>A0A1L8E6Q7_HAEIR</name>
<dbReference type="AlphaFoldDB" id="A0A1L8E6Q7"/>
<evidence type="ECO:0000313" key="1">
    <source>
        <dbReference type="EMBL" id="JAV14383.1"/>
    </source>
</evidence>
<organism evidence="1">
    <name type="scientific">Haematobia irritans</name>
    <name type="common">Horn fly</name>
    <name type="synonym">Conops irritans</name>
    <dbReference type="NCBI Taxonomy" id="7368"/>
    <lineage>
        <taxon>Eukaryota</taxon>
        <taxon>Metazoa</taxon>
        <taxon>Ecdysozoa</taxon>
        <taxon>Arthropoda</taxon>
        <taxon>Hexapoda</taxon>
        <taxon>Insecta</taxon>
        <taxon>Pterygota</taxon>
        <taxon>Neoptera</taxon>
        <taxon>Endopterygota</taxon>
        <taxon>Diptera</taxon>
        <taxon>Brachycera</taxon>
        <taxon>Muscomorpha</taxon>
        <taxon>Muscoidea</taxon>
        <taxon>Muscidae</taxon>
        <taxon>Haematobia</taxon>
    </lineage>
</organism>
<accession>A0A1L8E6Q7</accession>
<proteinExistence type="predicted"/>